<name>A0A841RHR6_9BACI</name>
<keyword evidence="2" id="KW-0808">Transferase</keyword>
<dbReference type="Gene3D" id="3.30.460.10">
    <property type="entry name" value="Beta Polymerase, domain 2"/>
    <property type="match status" value="1"/>
</dbReference>
<gene>
    <name evidence="2" type="ORF">GGQ92_000810</name>
</gene>
<dbReference type="AlphaFoldDB" id="A0A841RHR6"/>
<dbReference type="SUPFAM" id="SSF81301">
    <property type="entry name" value="Nucleotidyltransferase"/>
    <property type="match status" value="1"/>
</dbReference>
<dbReference type="RefSeq" id="WP_184244864.1">
    <property type="nucleotide sequence ID" value="NZ_BAAACU010000002.1"/>
</dbReference>
<feature type="domain" description="Polymerase beta nucleotidyltransferase" evidence="1">
    <location>
        <begin position="12"/>
        <end position="102"/>
    </location>
</feature>
<organism evidence="2 3">
    <name type="scientific">Gracilibacillus halotolerans</name>
    <dbReference type="NCBI Taxonomy" id="74386"/>
    <lineage>
        <taxon>Bacteria</taxon>
        <taxon>Bacillati</taxon>
        <taxon>Bacillota</taxon>
        <taxon>Bacilli</taxon>
        <taxon>Bacillales</taxon>
        <taxon>Bacillaceae</taxon>
        <taxon>Gracilibacillus</taxon>
    </lineage>
</organism>
<dbReference type="EMBL" id="JACHON010000002">
    <property type="protein sequence ID" value="MBB6512029.1"/>
    <property type="molecule type" value="Genomic_DNA"/>
</dbReference>
<dbReference type="InterPro" id="IPR041633">
    <property type="entry name" value="Polbeta"/>
</dbReference>
<evidence type="ECO:0000259" key="1">
    <source>
        <dbReference type="Pfam" id="PF18765"/>
    </source>
</evidence>
<evidence type="ECO:0000313" key="3">
    <source>
        <dbReference type="Proteomes" id="UP000572212"/>
    </source>
</evidence>
<protein>
    <submittedName>
        <fullName evidence="2">Putative nucleotidyltransferase</fullName>
    </submittedName>
</protein>
<dbReference type="Proteomes" id="UP000572212">
    <property type="component" value="Unassembled WGS sequence"/>
</dbReference>
<dbReference type="GO" id="GO:0016740">
    <property type="term" value="F:transferase activity"/>
    <property type="evidence" value="ECO:0007669"/>
    <property type="project" value="UniProtKB-KW"/>
</dbReference>
<proteinExistence type="predicted"/>
<dbReference type="Pfam" id="PF18765">
    <property type="entry name" value="Polbeta"/>
    <property type="match status" value="1"/>
</dbReference>
<reference evidence="2 3" key="1">
    <citation type="submission" date="2020-08" db="EMBL/GenBank/DDBJ databases">
        <title>Genomic Encyclopedia of Type Strains, Phase IV (KMG-IV): sequencing the most valuable type-strain genomes for metagenomic binning, comparative biology and taxonomic classification.</title>
        <authorList>
            <person name="Goeker M."/>
        </authorList>
    </citation>
    <scope>NUCLEOTIDE SEQUENCE [LARGE SCALE GENOMIC DNA]</scope>
    <source>
        <strain evidence="2 3">DSM 11805</strain>
    </source>
</reference>
<dbReference type="CDD" id="cd05403">
    <property type="entry name" value="NT_KNTase_like"/>
    <property type="match status" value="1"/>
</dbReference>
<keyword evidence="3" id="KW-1185">Reference proteome</keyword>
<comment type="caution">
    <text evidence="2">The sequence shown here is derived from an EMBL/GenBank/DDBJ whole genome shotgun (WGS) entry which is preliminary data.</text>
</comment>
<evidence type="ECO:0000313" key="2">
    <source>
        <dbReference type="EMBL" id="MBB6512029.1"/>
    </source>
</evidence>
<dbReference type="InterPro" id="IPR043519">
    <property type="entry name" value="NT_sf"/>
</dbReference>
<accession>A0A841RHR6</accession>
<sequence length="110" mass="12577">MFGLIDSDLRYIYNALAKFDEIECAIIFGSRAMGNFKRGSDVDIAIKGKTVTANTLYKLSDLLNEVYPLPYFFDIAHYESISNQNLKNHIDIEGKIIYMANSENYETYGK</sequence>